<dbReference type="InterPro" id="IPR036388">
    <property type="entry name" value="WH-like_DNA-bd_sf"/>
</dbReference>
<dbReference type="EMBL" id="DVGK01000078">
    <property type="protein sequence ID" value="HIR13644.1"/>
    <property type="molecule type" value="Genomic_DNA"/>
</dbReference>
<keyword evidence="2" id="KW-0238">DNA-binding</keyword>
<evidence type="ECO:0000313" key="6">
    <source>
        <dbReference type="Proteomes" id="UP000886757"/>
    </source>
</evidence>
<evidence type="ECO:0000256" key="2">
    <source>
        <dbReference type="ARBA" id="ARBA00023125"/>
    </source>
</evidence>
<dbReference type="InterPro" id="IPR000524">
    <property type="entry name" value="Tscrpt_reg_HTH_GntR"/>
</dbReference>
<dbReference type="SUPFAM" id="SSF46785">
    <property type="entry name" value="Winged helix' DNA-binding domain"/>
    <property type="match status" value="1"/>
</dbReference>
<dbReference type="GO" id="GO:0003677">
    <property type="term" value="F:DNA binding"/>
    <property type="evidence" value="ECO:0007669"/>
    <property type="project" value="UniProtKB-KW"/>
</dbReference>
<dbReference type="SMART" id="SM00345">
    <property type="entry name" value="HTH_GNTR"/>
    <property type="match status" value="1"/>
</dbReference>
<dbReference type="AlphaFoldDB" id="A0A9D1ADZ3"/>
<dbReference type="CDD" id="cd07377">
    <property type="entry name" value="WHTH_GntR"/>
    <property type="match status" value="1"/>
</dbReference>
<evidence type="ECO:0000259" key="4">
    <source>
        <dbReference type="PROSITE" id="PS50949"/>
    </source>
</evidence>
<dbReference type="InterPro" id="IPR036390">
    <property type="entry name" value="WH_DNA-bd_sf"/>
</dbReference>
<evidence type="ECO:0000256" key="1">
    <source>
        <dbReference type="ARBA" id="ARBA00023015"/>
    </source>
</evidence>
<organism evidence="5 6">
    <name type="scientific">Candidatus Choladousia intestinavium</name>
    <dbReference type="NCBI Taxonomy" id="2840727"/>
    <lineage>
        <taxon>Bacteria</taxon>
        <taxon>Bacillati</taxon>
        <taxon>Bacillota</taxon>
        <taxon>Clostridia</taxon>
        <taxon>Lachnospirales</taxon>
        <taxon>Lachnospiraceae</taxon>
        <taxon>Lachnospiraceae incertae sedis</taxon>
        <taxon>Candidatus Choladousia</taxon>
    </lineage>
</organism>
<keyword evidence="3" id="KW-0804">Transcription</keyword>
<reference evidence="5" key="2">
    <citation type="journal article" date="2021" name="PeerJ">
        <title>Extensive microbial diversity within the chicken gut microbiome revealed by metagenomics and culture.</title>
        <authorList>
            <person name="Gilroy R."/>
            <person name="Ravi A."/>
            <person name="Getino M."/>
            <person name="Pursley I."/>
            <person name="Horton D.L."/>
            <person name="Alikhan N.F."/>
            <person name="Baker D."/>
            <person name="Gharbi K."/>
            <person name="Hall N."/>
            <person name="Watson M."/>
            <person name="Adriaenssens E.M."/>
            <person name="Foster-Nyarko E."/>
            <person name="Jarju S."/>
            <person name="Secka A."/>
            <person name="Antonio M."/>
            <person name="Oren A."/>
            <person name="Chaudhuri R.R."/>
            <person name="La Ragione R."/>
            <person name="Hildebrand F."/>
            <person name="Pallen M.J."/>
        </authorList>
    </citation>
    <scope>NUCLEOTIDE SEQUENCE</scope>
    <source>
        <strain evidence="5">ChiSjej4B22-8148</strain>
    </source>
</reference>
<keyword evidence="1" id="KW-0805">Transcription regulation</keyword>
<dbReference type="PROSITE" id="PS50949">
    <property type="entry name" value="HTH_GNTR"/>
    <property type="match status" value="1"/>
</dbReference>
<accession>A0A9D1ADZ3</accession>
<dbReference type="GO" id="GO:0003700">
    <property type="term" value="F:DNA-binding transcription factor activity"/>
    <property type="evidence" value="ECO:0007669"/>
    <property type="project" value="InterPro"/>
</dbReference>
<protein>
    <submittedName>
        <fullName evidence="5">GntR family transcriptional regulator</fullName>
    </submittedName>
</protein>
<sequence>MIGIDLQNRQPLYEQIIDSFQRMIASGILEAGSQMPSVRSLAVELSINPKIIQKAYALLEQEGFIYPVRGKGNFVSESKALKGKRQETVYRSLKELVKKGRELDILCEDFVSKVRQYYEEGESEK</sequence>
<dbReference type="Proteomes" id="UP000886757">
    <property type="component" value="Unassembled WGS sequence"/>
</dbReference>
<dbReference type="PANTHER" id="PTHR38445">
    <property type="entry name" value="HTH-TYPE TRANSCRIPTIONAL REPRESSOR YTRA"/>
    <property type="match status" value="1"/>
</dbReference>
<evidence type="ECO:0000256" key="3">
    <source>
        <dbReference type="ARBA" id="ARBA00023163"/>
    </source>
</evidence>
<reference evidence="5" key="1">
    <citation type="submission" date="2020-10" db="EMBL/GenBank/DDBJ databases">
        <authorList>
            <person name="Gilroy R."/>
        </authorList>
    </citation>
    <scope>NUCLEOTIDE SEQUENCE</scope>
    <source>
        <strain evidence="5">ChiSjej4B22-8148</strain>
    </source>
</reference>
<dbReference type="Pfam" id="PF00392">
    <property type="entry name" value="GntR"/>
    <property type="match status" value="1"/>
</dbReference>
<evidence type="ECO:0000313" key="5">
    <source>
        <dbReference type="EMBL" id="HIR13644.1"/>
    </source>
</evidence>
<name>A0A9D1ADZ3_9FIRM</name>
<dbReference type="PANTHER" id="PTHR38445:SF9">
    <property type="entry name" value="HTH-TYPE TRANSCRIPTIONAL REPRESSOR YTRA"/>
    <property type="match status" value="1"/>
</dbReference>
<dbReference type="Gene3D" id="1.10.10.10">
    <property type="entry name" value="Winged helix-like DNA-binding domain superfamily/Winged helix DNA-binding domain"/>
    <property type="match status" value="1"/>
</dbReference>
<proteinExistence type="predicted"/>
<gene>
    <name evidence="5" type="ORF">IAB31_06950</name>
</gene>
<feature type="domain" description="HTH gntR-type" evidence="4">
    <location>
        <begin position="10"/>
        <end position="78"/>
    </location>
</feature>
<comment type="caution">
    <text evidence="5">The sequence shown here is derived from an EMBL/GenBank/DDBJ whole genome shotgun (WGS) entry which is preliminary data.</text>
</comment>